<dbReference type="InterPro" id="IPR017896">
    <property type="entry name" value="4Fe4S_Fe-S-bd"/>
</dbReference>
<evidence type="ECO:0000256" key="3">
    <source>
        <dbReference type="ARBA" id="ARBA00022475"/>
    </source>
</evidence>
<keyword evidence="7" id="KW-0677">Repeat</keyword>
<evidence type="ECO:0000256" key="11">
    <source>
        <dbReference type="ARBA" id="ARBA00023027"/>
    </source>
</evidence>
<feature type="binding site" evidence="17">
    <location>
        <position position="63"/>
    </location>
    <ligand>
        <name>[4Fe-4S] cluster</name>
        <dbReference type="ChEBI" id="CHEBI:49883"/>
        <label>1</label>
    </ligand>
</feature>
<dbReference type="GO" id="GO:0051539">
    <property type="term" value="F:4 iron, 4 sulfur cluster binding"/>
    <property type="evidence" value="ECO:0007669"/>
    <property type="project" value="UniProtKB-KW"/>
</dbReference>
<evidence type="ECO:0000256" key="12">
    <source>
        <dbReference type="ARBA" id="ARBA00023075"/>
    </source>
</evidence>
<evidence type="ECO:0000313" key="19">
    <source>
        <dbReference type="EMBL" id="VTR49018.1"/>
    </source>
</evidence>
<dbReference type="AlphaFoldDB" id="A0A4V6KT09"/>
<keyword evidence="6 17" id="KW-0479">Metal-binding</keyword>
<feature type="binding site" evidence="17">
    <location>
        <position position="66"/>
    </location>
    <ligand>
        <name>[4Fe-4S] cluster</name>
        <dbReference type="ChEBI" id="CHEBI:49883"/>
        <label>1</label>
    </ligand>
</feature>
<feature type="binding site" evidence="17">
    <location>
        <position position="99"/>
    </location>
    <ligand>
        <name>[4Fe-4S] cluster</name>
        <dbReference type="ChEBI" id="CHEBI:49883"/>
        <label>2</label>
    </ligand>
</feature>
<dbReference type="GO" id="GO:0009060">
    <property type="term" value="P:aerobic respiration"/>
    <property type="evidence" value="ECO:0007669"/>
    <property type="project" value="TreeGrafter"/>
</dbReference>
<keyword evidence="9 17" id="KW-0408">Iron</keyword>
<dbReference type="PANTHER" id="PTHR10849">
    <property type="entry name" value="NADH DEHYDROGENASE UBIQUINONE IRON-SULFUR PROTEIN 8, MITOCHONDRIAL"/>
    <property type="match status" value="1"/>
</dbReference>
<evidence type="ECO:0000256" key="13">
    <source>
        <dbReference type="ARBA" id="ARBA00023136"/>
    </source>
</evidence>
<comment type="similarity">
    <text evidence="2 17">Belongs to the complex I 23 kDa subunit family.</text>
</comment>
<keyword evidence="19" id="KW-0560">Oxidoreductase</keyword>
<dbReference type="PANTHER" id="PTHR10849:SF20">
    <property type="entry name" value="NADH DEHYDROGENASE [UBIQUINONE] IRON-SULFUR PROTEIN 8, MITOCHONDRIAL"/>
    <property type="match status" value="1"/>
</dbReference>
<dbReference type="FunFam" id="3.30.70.3270:FF:000002">
    <property type="entry name" value="NADH-quinone oxidoreductase subunit I"/>
    <property type="match status" value="1"/>
</dbReference>
<organism evidence="19">
    <name type="scientific">Serratia fonticola</name>
    <dbReference type="NCBI Taxonomy" id="47917"/>
    <lineage>
        <taxon>Bacteria</taxon>
        <taxon>Pseudomonadati</taxon>
        <taxon>Pseudomonadota</taxon>
        <taxon>Gammaproteobacteria</taxon>
        <taxon>Enterobacterales</taxon>
        <taxon>Yersiniaceae</taxon>
        <taxon>Serratia</taxon>
    </lineage>
</organism>
<feature type="binding site" evidence="17">
    <location>
        <position position="105"/>
    </location>
    <ligand>
        <name>[4Fe-4S] cluster</name>
        <dbReference type="ChEBI" id="CHEBI:49883"/>
        <label>2</label>
    </ligand>
</feature>
<feature type="binding site" evidence="17">
    <location>
        <position position="102"/>
    </location>
    <ligand>
        <name>[4Fe-4S] cluster</name>
        <dbReference type="ChEBI" id="CHEBI:49883"/>
        <label>2</label>
    </ligand>
</feature>
<evidence type="ECO:0000256" key="10">
    <source>
        <dbReference type="ARBA" id="ARBA00023014"/>
    </source>
</evidence>
<evidence type="ECO:0000256" key="4">
    <source>
        <dbReference type="ARBA" id="ARBA00022485"/>
    </source>
</evidence>
<dbReference type="InterPro" id="IPR017900">
    <property type="entry name" value="4Fe4S_Fe_S_CS"/>
</dbReference>
<keyword evidence="5 17" id="KW-0874">Quinone</keyword>
<comment type="subunit">
    <text evidence="14 17">NDH-1 is composed of 13 different subunits. Subunits NuoA, H, J, K, L, M, N constitute the membrane sector of the complex.</text>
</comment>
<accession>A0A4V6KT09</accession>
<evidence type="ECO:0000256" key="7">
    <source>
        <dbReference type="ARBA" id="ARBA00022737"/>
    </source>
</evidence>
<protein>
    <recommendedName>
        <fullName evidence="15 17">NADH-quinone oxidoreductase subunit I</fullName>
        <ecNumber evidence="17">7.1.1.-</ecNumber>
    </recommendedName>
    <alternativeName>
        <fullName evidence="17">NADH dehydrogenase I subunit I</fullName>
    </alternativeName>
    <alternativeName>
        <fullName evidence="17">NDH-1 subunit I</fullName>
    </alternativeName>
</protein>
<evidence type="ECO:0000256" key="14">
    <source>
        <dbReference type="ARBA" id="ARBA00038844"/>
    </source>
</evidence>
<evidence type="ECO:0000256" key="8">
    <source>
        <dbReference type="ARBA" id="ARBA00022967"/>
    </source>
</evidence>
<dbReference type="HAMAP" id="MF_01351">
    <property type="entry name" value="NDH1_NuoI"/>
    <property type="match status" value="1"/>
</dbReference>
<dbReference type="Pfam" id="PF12838">
    <property type="entry name" value="Fer4_7"/>
    <property type="match status" value="1"/>
</dbReference>
<dbReference type="GO" id="GO:0050136">
    <property type="term" value="F:NADH dehydrogenase (quinone) (non-electrogenic) activity"/>
    <property type="evidence" value="ECO:0007669"/>
    <property type="project" value="UniProtKB-UniRule"/>
</dbReference>
<dbReference type="EMBL" id="CABEEZ010000118">
    <property type="protein sequence ID" value="VTR49018.1"/>
    <property type="molecule type" value="Genomic_DNA"/>
</dbReference>
<evidence type="ECO:0000256" key="15">
    <source>
        <dbReference type="ARBA" id="ARBA00040641"/>
    </source>
</evidence>
<name>A0A4V6KT09_SERFO</name>
<gene>
    <name evidence="17 19" type="primary">nuoI</name>
    <name evidence="19" type="ORF">NCTC12965_05771</name>
</gene>
<dbReference type="GO" id="GO:0048038">
    <property type="term" value="F:quinone binding"/>
    <property type="evidence" value="ECO:0007669"/>
    <property type="project" value="UniProtKB-KW"/>
</dbReference>
<keyword evidence="10 17" id="KW-0411">Iron-sulfur</keyword>
<feature type="binding site" evidence="17">
    <location>
        <position position="60"/>
    </location>
    <ligand>
        <name>[4Fe-4S] cluster</name>
        <dbReference type="ChEBI" id="CHEBI:49883"/>
        <label>1</label>
    </ligand>
</feature>
<keyword evidence="8 17" id="KW-1278">Translocase</keyword>
<evidence type="ECO:0000256" key="16">
    <source>
        <dbReference type="ARBA" id="ARBA00047712"/>
    </source>
</evidence>
<evidence type="ECO:0000256" key="6">
    <source>
        <dbReference type="ARBA" id="ARBA00022723"/>
    </source>
</evidence>
<evidence type="ECO:0000256" key="9">
    <source>
        <dbReference type="ARBA" id="ARBA00023004"/>
    </source>
</evidence>
<feature type="domain" description="4Fe-4S ferredoxin-type" evidence="18">
    <location>
        <begin position="90"/>
        <end position="119"/>
    </location>
</feature>
<evidence type="ECO:0000256" key="5">
    <source>
        <dbReference type="ARBA" id="ARBA00022719"/>
    </source>
</evidence>
<feature type="domain" description="4Fe-4S ferredoxin-type" evidence="18">
    <location>
        <begin position="50"/>
        <end position="80"/>
    </location>
</feature>
<dbReference type="SUPFAM" id="SSF54862">
    <property type="entry name" value="4Fe-4S ferredoxins"/>
    <property type="match status" value="1"/>
</dbReference>
<comment type="cofactor">
    <cofactor evidence="17">
        <name>[4Fe-4S] cluster</name>
        <dbReference type="ChEBI" id="CHEBI:49883"/>
    </cofactor>
    <text evidence="17">Binds 2 [4Fe-4S] clusters per subunit.</text>
</comment>
<evidence type="ECO:0000256" key="1">
    <source>
        <dbReference type="ARBA" id="ARBA00004417"/>
    </source>
</evidence>
<dbReference type="NCBIfam" id="TIGR01971">
    <property type="entry name" value="NuoI"/>
    <property type="match status" value="1"/>
</dbReference>
<keyword evidence="12 17" id="KW-0830">Ubiquinone</keyword>
<keyword evidence="13 17" id="KW-0472">Membrane</keyword>
<dbReference type="PROSITE" id="PS00198">
    <property type="entry name" value="4FE4S_FER_1"/>
    <property type="match status" value="1"/>
</dbReference>
<evidence type="ECO:0000256" key="17">
    <source>
        <dbReference type="HAMAP-Rule" id="MF_01351"/>
    </source>
</evidence>
<sequence>MTLKELVVGFGTQVRSLWMIGLHAFAKRETQMYPEEPVYLPPRYRGRIVLTRDPDGEERCVACNLCAVACPVGCISLQKAEQKDGRWYPEFFRINFSRCIFCGLCEEACPTTAIQLTPDFEMGEFKRQDLVYEKEDLLISGPGKYPEYNFYRMAGMAIDGKAKRRSRKRSQTDRRQRSVALRSQQAWKLPFIWQGSLRLSRPFASSRIPILCMRCCI</sequence>
<dbReference type="GO" id="GO:0005886">
    <property type="term" value="C:plasma membrane"/>
    <property type="evidence" value="ECO:0007669"/>
    <property type="project" value="UniProtKB-SubCell"/>
</dbReference>
<feature type="binding site" evidence="17">
    <location>
        <position position="70"/>
    </location>
    <ligand>
        <name>[4Fe-4S] cluster</name>
        <dbReference type="ChEBI" id="CHEBI:49883"/>
        <label>2</label>
    </ligand>
</feature>
<dbReference type="PROSITE" id="PS51379">
    <property type="entry name" value="4FE4S_FER_2"/>
    <property type="match status" value="2"/>
</dbReference>
<evidence type="ECO:0000256" key="2">
    <source>
        <dbReference type="ARBA" id="ARBA00010277"/>
    </source>
</evidence>
<keyword evidence="11 17" id="KW-0520">NAD</keyword>
<dbReference type="GO" id="GO:0005506">
    <property type="term" value="F:iron ion binding"/>
    <property type="evidence" value="ECO:0007669"/>
    <property type="project" value="UniProtKB-UniRule"/>
</dbReference>
<dbReference type="EC" id="7.1.1.-" evidence="17"/>
<feature type="binding site" evidence="17">
    <location>
        <position position="109"/>
    </location>
    <ligand>
        <name>[4Fe-4S] cluster</name>
        <dbReference type="ChEBI" id="CHEBI:49883"/>
        <label>1</label>
    </ligand>
</feature>
<evidence type="ECO:0000259" key="18">
    <source>
        <dbReference type="PROSITE" id="PS51379"/>
    </source>
</evidence>
<comment type="subcellular location">
    <subcellularLocation>
        <location evidence="1">Cell inner membrane</location>
        <topology evidence="1">Peripheral membrane protein</topology>
    </subcellularLocation>
    <subcellularLocation>
        <location evidence="17">Cell membrane</location>
        <topology evidence="17">Peripheral membrane protein</topology>
    </subcellularLocation>
</comment>
<dbReference type="NCBIfam" id="NF004536">
    <property type="entry name" value="PRK05888.1-1"/>
    <property type="match status" value="1"/>
</dbReference>
<dbReference type="Gene3D" id="3.30.70.3270">
    <property type="match status" value="1"/>
</dbReference>
<proteinExistence type="inferred from homology"/>
<dbReference type="InterPro" id="IPR010226">
    <property type="entry name" value="NADH_quinone_OxRdtase_chainI"/>
</dbReference>
<comment type="function">
    <text evidence="17">NDH-1 shuttles electrons from NADH, via FMN and iron-sulfur (Fe-S) centers, to quinones in the respiratory chain. The immediate electron acceptor for the enzyme in this species is believed to be ubiquinone. Couples the redox reaction to proton translocation (for every two electrons transferred, four hydrogen ions are translocated across the cytoplasmic membrane), and thus conserves the redox energy in a proton gradient.</text>
</comment>
<keyword evidence="4 17" id="KW-0004">4Fe-4S</keyword>
<keyword evidence="3 17" id="KW-1003">Cell membrane</keyword>
<reference evidence="19" key="1">
    <citation type="submission" date="2019-05" db="EMBL/GenBank/DDBJ databases">
        <authorList>
            <consortium name="Pathogen Informatics"/>
        </authorList>
    </citation>
    <scope>NUCLEOTIDE SEQUENCE [LARGE SCALE GENOMIC DNA]</scope>
    <source>
        <strain evidence="19">NCTC12965</strain>
    </source>
</reference>
<comment type="catalytic activity">
    <reaction evidence="16 17">
        <text>a quinone + NADH + 5 H(+)(in) = a quinol + NAD(+) + 4 H(+)(out)</text>
        <dbReference type="Rhea" id="RHEA:57888"/>
        <dbReference type="ChEBI" id="CHEBI:15378"/>
        <dbReference type="ChEBI" id="CHEBI:24646"/>
        <dbReference type="ChEBI" id="CHEBI:57540"/>
        <dbReference type="ChEBI" id="CHEBI:57945"/>
        <dbReference type="ChEBI" id="CHEBI:132124"/>
    </reaction>
</comment>